<evidence type="ECO:0000313" key="11">
    <source>
        <dbReference type="EMBL" id="CAE0437663.1"/>
    </source>
</evidence>
<sequence>MSKIKGTARLLVPAGKASPSPAIGQALGPLGVNMMEFCKSFNARTINLKDNVPTPVNLTAFEDRSFEFKTKTPPTSWLLKQAAGIEKGAAKPGEETVGTVSIKHVYEIAKIKKTDEHLQHIHMKGLVKSIISSAKSMGIAVEGYNQGKFRRS</sequence>
<evidence type="ECO:0000256" key="3">
    <source>
        <dbReference type="ARBA" id="ARBA00022730"/>
    </source>
</evidence>
<dbReference type="HAMAP" id="MF_00736">
    <property type="entry name" value="Ribosomal_uL11"/>
    <property type="match status" value="1"/>
</dbReference>
<evidence type="ECO:0000256" key="8">
    <source>
        <dbReference type="RuleBase" id="RU003978"/>
    </source>
</evidence>
<keyword evidence="4" id="KW-0694">RNA-binding</keyword>
<evidence type="ECO:0000256" key="6">
    <source>
        <dbReference type="ARBA" id="ARBA00023274"/>
    </source>
</evidence>
<dbReference type="FunFam" id="1.10.10.250:FF:000003">
    <property type="entry name" value="Mitochondrial ribosomal protein L11"/>
    <property type="match status" value="1"/>
</dbReference>
<proteinExistence type="inferred from homology"/>
<dbReference type="SUPFAM" id="SSF54747">
    <property type="entry name" value="Ribosomal L11/L12e N-terminal domain"/>
    <property type="match status" value="1"/>
</dbReference>
<evidence type="ECO:0000256" key="2">
    <source>
        <dbReference type="ARBA" id="ARBA00022481"/>
    </source>
</evidence>
<dbReference type="InterPro" id="IPR020783">
    <property type="entry name" value="Ribosomal_uL11_C"/>
</dbReference>
<dbReference type="GO" id="GO:0005762">
    <property type="term" value="C:mitochondrial large ribosomal subunit"/>
    <property type="evidence" value="ECO:0007669"/>
    <property type="project" value="TreeGrafter"/>
</dbReference>
<dbReference type="Pfam" id="PF03946">
    <property type="entry name" value="Ribosomal_L11_N"/>
    <property type="match status" value="1"/>
</dbReference>
<dbReference type="SUPFAM" id="SSF46906">
    <property type="entry name" value="Ribosomal protein L11, C-terminal domain"/>
    <property type="match status" value="1"/>
</dbReference>
<dbReference type="InterPro" id="IPR000911">
    <property type="entry name" value="Ribosomal_uL11"/>
</dbReference>
<feature type="domain" description="Large ribosomal subunit protein uL11 N-terminal" evidence="10">
    <location>
        <begin position="9"/>
        <end position="66"/>
    </location>
</feature>
<dbReference type="Pfam" id="PF00298">
    <property type="entry name" value="Ribosomal_L11"/>
    <property type="match status" value="1"/>
</dbReference>
<dbReference type="PANTHER" id="PTHR11661:SF1">
    <property type="entry name" value="LARGE RIBOSOMAL SUBUNIT PROTEIN UL11M"/>
    <property type="match status" value="1"/>
</dbReference>
<dbReference type="InterPro" id="IPR006519">
    <property type="entry name" value="Ribosomal_uL11_bac-typ"/>
</dbReference>
<keyword evidence="3" id="KW-0699">rRNA-binding</keyword>
<dbReference type="InterPro" id="IPR020784">
    <property type="entry name" value="Ribosomal_uL11_N"/>
</dbReference>
<evidence type="ECO:0000256" key="1">
    <source>
        <dbReference type="ARBA" id="ARBA00010537"/>
    </source>
</evidence>
<reference evidence="11" key="1">
    <citation type="submission" date="2021-01" db="EMBL/GenBank/DDBJ databases">
        <authorList>
            <person name="Corre E."/>
            <person name="Pelletier E."/>
            <person name="Niang G."/>
            <person name="Scheremetjew M."/>
            <person name="Finn R."/>
            <person name="Kale V."/>
            <person name="Holt S."/>
            <person name="Cochrane G."/>
            <person name="Meng A."/>
            <person name="Brown T."/>
            <person name="Cohen L."/>
        </authorList>
    </citation>
    <scope>NUCLEOTIDE SEQUENCE</scope>
    <source>
        <strain evidence="11">GSBS06</strain>
    </source>
</reference>
<dbReference type="CDD" id="cd00349">
    <property type="entry name" value="Ribosomal_L11"/>
    <property type="match status" value="1"/>
</dbReference>
<evidence type="ECO:0000256" key="5">
    <source>
        <dbReference type="ARBA" id="ARBA00022980"/>
    </source>
</evidence>
<dbReference type="GO" id="GO:0070180">
    <property type="term" value="F:large ribosomal subunit rRNA binding"/>
    <property type="evidence" value="ECO:0007669"/>
    <property type="project" value="TreeGrafter"/>
</dbReference>
<keyword evidence="6 8" id="KW-0687">Ribonucleoprotein</keyword>
<dbReference type="GO" id="GO:0006412">
    <property type="term" value="P:translation"/>
    <property type="evidence" value="ECO:0007669"/>
    <property type="project" value="InterPro"/>
</dbReference>
<feature type="domain" description="Large ribosomal subunit protein uL11 C-terminal" evidence="9">
    <location>
        <begin position="71"/>
        <end position="141"/>
    </location>
</feature>
<dbReference type="Gene3D" id="3.30.1550.10">
    <property type="entry name" value="Ribosomal protein L11/L12, N-terminal domain"/>
    <property type="match status" value="1"/>
</dbReference>
<dbReference type="FunFam" id="3.30.1550.10:FF:000006">
    <property type="entry name" value="50S ribosomal protein L11"/>
    <property type="match status" value="1"/>
</dbReference>
<dbReference type="EMBL" id="HBIN01010587">
    <property type="protein sequence ID" value="CAE0437663.1"/>
    <property type="molecule type" value="Transcribed_RNA"/>
</dbReference>
<protein>
    <recommendedName>
        <fullName evidence="7">Large ribosomal subunit protein uL11m</fullName>
    </recommendedName>
</protein>
<dbReference type="InterPro" id="IPR036769">
    <property type="entry name" value="Ribosomal_uL11_C_sf"/>
</dbReference>
<evidence type="ECO:0000256" key="4">
    <source>
        <dbReference type="ARBA" id="ARBA00022884"/>
    </source>
</evidence>
<accession>A0A7S3LP89</accession>
<dbReference type="SMART" id="SM00649">
    <property type="entry name" value="RL11"/>
    <property type="match status" value="1"/>
</dbReference>
<comment type="similarity">
    <text evidence="1 8">Belongs to the universal ribosomal protein uL11 family.</text>
</comment>
<evidence type="ECO:0000259" key="9">
    <source>
        <dbReference type="Pfam" id="PF00298"/>
    </source>
</evidence>
<dbReference type="InterPro" id="IPR036796">
    <property type="entry name" value="Ribosomal_uL11_N_sf"/>
</dbReference>
<dbReference type="AlphaFoldDB" id="A0A7S3LP89"/>
<evidence type="ECO:0000256" key="7">
    <source>
        <dbReference type="ARBA" id="ARBA00040104"/>
    </source>
</evidence>
<dbReference type="NCBIfam" id="TIGR01632">
    <property type="entry name" value="L11_bact"/>
    <property type="match status" value="1"/>
</dbReference>
<dbReference type="Gene3D" id="1.10.10.250">
    <property type="entry name" value="Ribosomal protein L11, C-terminal domain"/>
    <property type="match status" value="1"/>
</dbReference>
<gene>
    <name evidence="11" type="ORF">ASTO00021_LOCUS7920</name>
</gene>
<organism evidence="11">
    <name type="scientific">Aplanochytrium stocchinoi</name>
    <dbReference type="NCBI Taxonomy" id="215587"/>
    <lineage>
        <taxon>Eukaryota</taxon>
        <taxon>Sar</taxon>
        <taxon>Stramenopiles</taxon>
        <taxon>Bigyra</taxon>
        <taxon>Labyrinthulomycetes</taxon>
        <taxon>Thraustochytrida</taxon>
        <taxon>Thraustochytriidae</taxon>
        <taxon>Aplanochytrium</taxon>
    </lineage>
</organism>
<dbReference type="GO" id="GO:0003735">
    <property type="term" value="F:structural constituent of ribosome"/>
    <property type="evidence" value="ECO:0007669"/>
    <property type="project" value="InterPro"/>
</dbReference>
<keyword evidence="2" id="KW-0488">Methylation</keyword>
<dbReference type="PANTHER" id="PTHR11661">
    <property type="entry name" value="60S RIBOSOMAL PROTEIN L12"/>
    <property type="match status" value="1"/>
</dbReference>
<evidence type="ECO:0000259" key="10">
    <source>
        <dbReference type="Pfam" id="PF03946"/>
    </source>
</evidence>
<keyword evidence="5 8" id="KW-0689">Ribosomal protein</keyword>
<name>A0A7S3LP89_9STRA</name>